<dbReference type="GeneID" id="65120858"/>
<evidence type="ECO:0000313" key="2">
    <source>
        <dbReference type="EMBL" id="QDH92875.1"/>
    </source>
</evidence>
<dbReference type="EMBL" id="MK937603">
    <property type="protein sequence ID" value="QDH92875.1"/>
    <property type="molecule type" value="Genomic_DNA"/>
</dbReference>
<sequence length="79" mass="9157">MTALELLRIVWFAGMPIVWWFAMPIIFRWYRSGDSFDLALSRFMAGFGGAVVALFWPIAIAVYLLGRLVVWRTRDEGEE</sequence>
<accession>A0A514DGY8</accession>
<dbReference type="RefSeq" id="YP_010103005.1">
    <property type="nucleotide sequence ID" value="NC_055804.1"/>
</dbReference>
<keyword evidence="3" id="KW-1185">Reference proteome</keyword>
<evidence type="ECO:0000313" key="3">
    <source>
        <dbReference type="Proteomes" id="UP000318284"/>
    </source>
</evidence>
<keyword evidence="1" id="KW-1133">Transmembrane helix</keyword>
<keyword evidence="1" id="KW-0812">Transmembrane</keyword>
<name>A0A514DGY8_9CAUD</name>
<feature type="transmembrane region" description="Helical" evidence="1">
    <location>
        <begin position="42"/>
        <end position="65"/>
    </location>
</feature>
<keyword evidence="1" id="KW-0472">Membrane</keyword>
<protein>
    <submittedName>
        <fullName evidence="2">Uncharacterized protein</fullName>
    </submittedName>
</protein>
<dbReference type="KEGG" id="vg:65120858"/>
<evidence type="ECO:0000256" key="1">
    <source>
        <dbReference type="SAM" id="Phobius"/>
    </source>
</evidence>
<gene>
    <name evidence="2" type="primary">91</name>
    <name evidence="2" type="ORF">SEA_BAKERY_91</name>
</gene>
<organism evidence="2 3">
    <name type="scientific">Gordonia phage Bakery</name>
    <dbReference type="NCBI Taxonomy" id="2591205"/>
    <lineage>
        <taxon>Viruses</taxon>
        <taxon>Duplodnaviria</taxon>
        <taxon>Heunggongvirae</taxon>
        <taxon>Uroviricota</taxon>
        <taxon>Caudoviricetes</taxon>
        <taxon>Stackebrandtviridae</taxon>
        <taxon>Frickvirinae</taxon>
        <taxon>Wizardvirus</taxon>
        <taxon>Wizardvirus bakery</taxon>
    </lineage>
</organism>
<dbReference type="Proteomes" id="UP000318284">
    <property type="component" value="Segment"/>
</dbReference>
<feature type="transmembrane region" description="Helical" evidence="1">
    <location>
        <begin position="9"/>
        <end position="30"/>
    </location>
</feature>
<proteinExistence type="predicted"/>
<reference evidence="2 3" key="1">
    <citation type="submission" date="2019-05" db="EMBL/GenBank/DDBJ databases">
        <authorList>
            <person name="Hammer B.W."/>
            <person name="Collado J."/>
            <person name="Fitzgerald H.N."/>
            <person name="Graziano A."/>
            <person name="Haggerty C.V."/>
            <person name="Kim S."/>
            <person name="Ogunsemowo I.H."/>
            <person name="Reddy N."/>
            <person name="Butela K.A."/>
            <person name="Garlena R.A."/>
            <person name="Russell D.A."/>
            <person name="Pope W.H."/>
            <person name="Jacobs-Sera D."/>
            <person name="Hatfull G.F."/>
        </authorList>
    </citation>
    <scope>NUCLEOTIDE SEQUENCE [LARGE SCALE GENOMIC DNA]</scope>
</reference>